<dbReference type="Pfam" id="PF07736">
    <property type="entry name" value="CM_1"/>
    <property type="match status" value="1"/>
</dbReference>
<keyword evidence="9" id="KW-0028">Amino-acid biosynthesis</keyword>
<evidence type="ECO:0000313" key="12">
    <source>
        <dbReference type="Proteomes" id="UP000824221"/>
    </source>
</evidence>
<protein>
    <recommendedName>
        <fullName evidence="8">Cytidylate kinase</fullName>
        <shortName evidence="8">CK</shortName>
        <ecNumber evidence="8">2.7.4.25</ecNumber>
    </recommendedName>
    <alternativeName>
        <fullName evidence="8">Cytidine monophosphate kinase</fullName>
        <shortName evidence="8">CMP kinase</shortName>
    </alternativeName>
</protein>
<dbReference type="GO" id="GO:0005524">
    <property type="term" value="F:ATP binding"/>
    <property type="evidence" value="ECO:0007669"/>
    <property type="project" value="UniProtKB-UniRule"/>
</dbReference>
<dbReference type="Proteomes" id="UP000824221">
    <property type="component" value="Unassembled WGS sequence"/>
</dbReference>
<dbReference type="GO" id="GO:0036431">
    <property type="term" value="F:dCMP kinase activity"/>
    <property type="evidence" value="ECO:0007669"/>
    <property type="project" value="InterPro"/>
</dbReference>
<sequence>MTVIRGATTITADEPEEIRKAVKELLDQTVSRNGLHRDEILSIVFSSTSDIHSYYPAKAAREAGYSSSPLFSSQEPDIEGGLPLCIRVMLFVEKNIEPHHVYLRGARVLRKDIATKINIAIDGPAGSGKSTMAKALAKSMNILYLDTGAMYRACALKALKEKRDLSDETDVIDCMRGLSLEIEYEDGAQKTILDGEDVSELIRKPEVSMAASTVSQYPAVRLKMVEKQREIADKMSCVLDGRDIGTYVLPEADFKFFLTADPKVRAQRRYDELTAKGYPVDKRALEEEIVKRDEQDSSRAFAPLKQAEDAVLIDTSNLTPDEVLGEMKRTIQEKI</sequence>
<dbReference type="Gene3D" id="3.40.50.300">
    <property type="entry name" value="P-loop containing nucleotide triphosphate hydrolases"/>
    <property type="match status" value="1"/>
</dbReference>
<dbReference type="AlphaFoldDB" id="A0A9D2KG48"/>
<dbReference type="InterPro" id="IPR035959">
    <property type="entry name" value="RutC-like_sf"/>
</dbReference>
<reference evidence="11" key="2">
    <citation type="submission" date="2021-04" db="EMBL/GenBank/DDBJ databases">
        <authorList>
            <person name="Gilroy R."/>
        </authorList>
    </citation>
    <scope>NUCLEOTIDE SEQUENCE</scope>
    <source>
        <strain evidence="11">CHK156-179</strain>
    </source>
</reference>
<keyword evidence="5 8" id="KW-0067">ATP-binding</keyword>
<evidence type="ECO:0000256" key="9">
    <source>
        <dbReference type="PROSITE-ProRule" id="PRU00514"/>
    </source>
</evidence>
<evidence type="ECO:0000256" key="4">
    <source>
        <dbReference type="ARBA" id="ARBA00022777"/>
    </source>
</evidence>
<dbReference type="NCBIfam" id="TIGR01796">
    <property type="entry name" value="CM_mono_aroH"/>
    <property type="match status" value="1"/>
</dbReference>
<dbReference type="CDD" id="cd02185">
    <property type="entry name" value="AroH"/>
    <property type="match status" value="1"/>
</dbReference>
<feature type="binding site" evidence="8">
    <location>
        <begin position="123"/>
        <end position="131"/>
    </location>
    <ligand>
        <name>ATP</name>
        <dbReference type="ChEBI" id="CHEBI:30616"/>
    </ligand>
</feature>
<organism evidence="11 12">
    <name type="scientific">Candidatus Gallimonas gallistercoris</name>
    <dbReference type="NCBI Taxonomy" id="2838602"/>
    <lineage>
        <taxon>Bacteria</taxon>
        <taxon>Bacillati</taxon>
        <taxon>Bacillota</taxon>
        <taxon>Clostridia</taxon>
        <taxon>Candidatus Gallimonas</taxon>
    </lineage>
</organism>
<keyword evidence="9" id="KW-0057">Aromatic amino acid biosynthesis</keyword>
<evidence type="ECO:0000256" key="7">
    <source>
        <dbReference type="ARBA" id="ARBA00048478"/>
    </source>
</evidence>
<comment type="subcellular location">
    <subcellularLocation>
        <location evidence="8">Cytoplasm</location>
    </subcellularLocation>
</comment>
<comment type="similarity">
    <text evidence="1 8">Belongs to the cytidylate kinase family. Type 1 subfamily.</text>
</comment>
<comment type="catalytic activity">
    <reaction evidence="6 8">
        <text>dCMP + ATP = dCDP + ADP</text>
        <dbReference type="Rhea" id="RHEA:25094"/>
        <dbReference type="ChEBI" id="CHEBI:30616"/>
        <dbReference type="ChEBI" id="CHEBI:57566"/>
        <dbReference type="ChEBI" id="CHEBI:58593"/>
        <dbReference type="ChEBI" id="CHEBI:456216"/>
        <dbReference type="EC" id="2.7.4.25"/>
    </reaction>
</comment>
<dbReference type="PANTHER" id="PTHR21164">
    <property type="entry name" value="CHORISMATE MUTASE"/>
    <property type="match status" value="1"/>
</dbReference>
<keyword evidence="8" id="KW-0963">Cytoplasm</keyword>
<dbReference type="InterPro" id="IPR003136">
    <property type="entry name" value="Cytidylate_kin"/>
</dbReference>
<dbReference type="GO" id="GO:0046417">
    <property type="term" value="P:chorismate metabolic process"/>
    <property type="evidence" value="ECO:0007669"/>
    <property type="project" value="TreeGrafter"/>
</dbReference>
<dbReference type="CDD" id="cd02020">
    <property type="entry name" value="CMPK"/>
    <property type="match status" value="1"/>
</dbReference>
<evidence type="ECO:0000256" key="2">
    <source>
        <dbReference type="ARBA" id="ARBA00022679"/>
    </source>
</evidence>
<dbReference type="Gene3D" id="3.30.1330.40">
    <property type="entry name" value="RutC-like"/>
    <property type="match status" value="1"/>
</dbReference>
<dbReference type="SUPFAM" id="SSF52540">
    <property type="entry name" value="P-loop containing nucleoside triphosphate hydrolases"/>
    <property type="match status" value="1"/>
</dbReference>
<name>A0A9D2KG48_9FIRM</name>
<dbReference type="InterPro" id="IPR008243">
    <property type="entry name" value="Chorismate_mutase_AroH"/>
</dbReference>
<dbReference type="PROSITE" id="PS51167">
    <property type="entry name" value="CHORISMATE_MUT_1"/>
    <property type="match status" value="1"/>
</dbReference>
<dbReference type="GO" id="GO:0008652">
    <property type="term" value="P:amino acid biosynthetic process"/>
    <property type="evidence" value="ECO:0007669"/>
    <property type="project" value="UniProtKB-UniRule"/>
</dbReference>
<keyword evidence="9" id="KW-0413">Isomerase</keyword>
<dbReference type="SUPFAM" id="SSF55298">
    <property type="entry name" value="YjgF-like"/>
    <property type="match status" value="1"/>
</dbReference>
<proteinExistence type="inferred from homology"/>
<accession>A0A9D2KG48</accession>
<dbReference type="NCBIfam" id="TIGR00017">
    <property type="entry name" value="cmk"/>
    <property type="match status" value="1"/>
</dbReference>
<dbReference type="InterPro" id="IPR027417">
    <property type="entry name" value="P-loop_NTPase"/>
</dbReference>
<evidence type="ECO:0000256" key="3">
    <source>
        <dbReference type="ARBA" id="ARBA00022741"/>
    </source>
</evidence>
<comment type="catalytic activity">
    <reaction evidence="9">
        <text>chorismate = prephenate</text>
        <dbReference type="Rhea" id="RHEA:13897"/>
        <dbReference type="ChEBI" id="CHEBI:29748"/>
        <dbReference type="ChEBI" id="CHEBI:29934"/>
        <dbReference type="EC" id="5.4.99.5"/>
    </reaction>
</comment>
<evidence type="ECO:0000256" key="5">
    <source>
        <dbReference type="ARBA" id="ARBA00022840"/>
    </source>
</evidence>
<evidence type="ECO:0000256" key="6">
    <source>
        <dbReference type="ARBA" id="ARBA00047615"/>
    </source>
</evidence>
<comment type="caution">
    <text evidence="11">The sequence shown here is derived from an EMBL/GenBank/DDBJ whole genome shotgun (WGS) entry which is preliminary data.</text>
</comment>
<reference evidence="11" key="1">
    <citation type="journal article" date="2021" name="PeerJ">
        <title>Extensive microbial diversity within the chicken gut microbiome revealed by metagenomics and culture.</title>
        <authorList>
            <person name="Gilroy R."/>
            <person name="Ravi A."/>
            <person name="Getino M."/>
            <person name="Pursley I."/>
            <person name="Horton D.L."/>
            <person name="Alikhan N.F."/>
            <person name="Baker D."/>
            <person name="Gharbi K."/>
            <person name="Hall N."/>
            <person name="Watson M."/>
            <person name="Adriaenssens E.M."/>
            <person name="Foster-Nyarko E."/>
            <person name="Jarju S."/>
            <person name="Secka A."/>
            <person name="Antonio M."/>
            <person name="Oren A."/>
            <person name="Chaudhuri R.R."/>
            <person name="La Ragione R."/>
            <person name="Hildebrand F."/>
            <person name="Pallen M.J."/>
        </authorList>
    </citation>
    <scope>NUCLEOTIDE SEQUENCE</scope>
    <source>
        <strain evidence="11">CHK156-179</strain>
    </source>
</reference>
<keyword evidence="4 8" id="KW-0418">Kinase</keyword>
<dbReference type="GO" id="GO:0004106">
    <property type="term" value="F:chorismate mutase activity"/>
    <property type="evidence" value="ECO:0007669"/>
    <property type="project" value="UniProtKB-UniRule"/>
</dbReference>
<gene>
    <name evidence="8 11" type="primary">cmk</name>
    <name evidence="11" type="ORF">H9797_03445</name>
</gene>
<dbReference type="HAMAP" id="MF_00238">
    <property type="entry name" value="Cytidyl_kinase_type1"/>
    <property type="match status" value="1"/>
</dbReference>
<keyword evidence="3 8" id="KW-0547">Nucleotide-binding</keyword>
<evidence type="ECO:0000256" key="8">
    <source>
        <dbReference type="HAMAP-Rule" id="MF_00238"/>
    </source>
</evidence>
<evidence type="ECO:0000259" key="10">
    <source>
        <dbReference type="Pfam" id="PF02224"/>
    </source>
</evidence>
<dbReference type="PANTHER" id="PTHR21164:SF0">
    <property type="entry name" value="CHORISMATE MUTASE AROH"/>
    <property type="match status" value="1"/>
</dbReference>
<dbReference type="GO" id="GO:0006220">
    <property type="term" value="P:pyrimidine nucleotide metabolic process"/>
    <property type="evidence" value="ECO:0007669"/>
    <property type="project" value="UniProtKB-UniRule"/>
</dbReference>
<dbReference type="Pfam" id="PF02224">
    <property type="entry name" value="Cytidylate_kin"/>
    <property type="match status" value="1"/>
</dbReference>
<dbReference type="EMBL" id="DXAJ01000050">
    <property type="protein sequence ID" value="HJA02417.1"/>
    <property type="molecule type" value="Genomic_DNA"/>
</dbReference>
<evidence type="ECO:0000313" key="11">
    <source>
        <dbReference type="EMBL" id="HJA02417.1"/>
    </source>
</evidence>
<comment type="catalytic activity">
    <reaction evidence="7 8">
        <text>CMP + ATP = CDP + ADP</text>
        <dbReference type="Rhea" id="RHEA:11600"/>
        <dbReference type="ChEBI" id="CHEBI:30616"/>
        <dbReference type="ChEBI" id="CHEBI:58069"/>
        <dbReference type="ChEBI" id="CHEBI:60377"/>
        <dbReference type="ChEBI" id="CHEBI:456216"/>
        <dbReference type="EC" id="2.7.4.25"/>
    </reaction>
</comment>
<dbReference type="GO" id="GO:0005737">
    <property type="term" value="C:cytoplasm"/>
    <property type="evidence" value="ECO:0007669"/>
    <property type="project" value="UniProtKB-SubCell"/>
</dbReference>
<keyword evidence="2 8" id="KW-0808">Transferase</keyword>
<dbReference type="EC" id="2.7.4.25" evidence="8"/>
<evidence type="ECO:0000256" key="1">
    <source>
        <dbReference type="ARBA" id="ARBA00009427"/>
    </source>
</evidence>
<dbReference type="GO" id="GO:0009073">
    <property type="term" value="P:aromatic amino acid family biosynthetic process"/>
    <property type="evidence" value="ECO:0007669"/>
    <property type="project" value="UniProtKB-UniRule"/>
</dbReference>
<feature type="domain" description="Cytidylate kinase" evidence="10">
    <location>
        <begin position="119"/>
        <end position="332"/>
    </location>
</feature>
<dbReference type="InterPro" id="IPR011994">
    <property type="entry name" value="Cytidylate_kinase_dom"/>
</dbReference>